<reference evidence="2" key="1">
    <citation type="journal article" date="2012" name="J. Gen. Virol.">
        <title>Co-divergence and host-switching in the evolution of tobamoviruses.</title>
        <authorList>
            <person name="Stobbe A.H."/>
            <person name="Melcher U."/>
            <person name="Palmer M.W."/>
            <person name="Roossinck M.J."/>
            <person name="Shen G."/>
        </authorList>
    </citation>
    <scope>NUCLEOTIDE SEQUENCE</scope>
    <source>
        <strain evidence="2">05TGP00580</strain>
    </source>
</reference>
<evidence type="ECO:0000313" key="2">
    <source>
        <dbReference type="EMBL" id="AEI29174.1"/>
    </source>
</evidence>
<dbReference type="EMBL" id="JF807914">
    <property type="protein sequence ID" value="AEI29174.1"/>
    <property type="molecule type" value="Genomic_RNA"/>
</dbReference>
<name>F8UKG2_9VIRU</name>
<sequence length="197" mass="21371">MSLVGKFAQSLGFCDLLLIDANVHRLTGEEKVIQKTSEYLQFFNSIIIRCCAVKTSGCVSFVQVRVCCNSCRRNSFCTFRCPGVKVAVSQQLVYPGEYVLRPWKAPIPYTYKPVVYLNCTNFEHVATCTECAGCGPAARLSEPEQFCENTVAGSGKAGSGEVTEEDVRFDGDGCSEDIPEGKNGIPVTSHGENQGSG</sequence>
<feature type="region of interest" description="Disordered" evidence="1">
    <location>
        <begin position="153"/>
        <end position="197"/>
    </location>
</feature>
<accession>F8UKG2</accession>
<protein>
    <submittedName>
        <fullName evidence="2">Putative cysteine-rich protein</fullName>
    </submittedName>
</protein>
<proteinExistence type="predicted"/>
<evidence type="ECO:0000256" key="1">
    <source>
        <dbReference type="SAM" id="MobiDB-lite"/>
    </source>
</evidence>
<organism evidence="2">
    <name type="scientific">Passion fruit mosaic virus-TGP</name>
    <dbReference type="NCBI Taxonomy" id="1167305"/>
    <lineage>
        <taxon>Viruses</taxon>
        <taxon>Riboviria</taxon>
        <taxon>Orthornavirae</taxon>
        <taxon>Kitrinoviricota</taxon>
        <taxon>Alsuviricetes</taxon>
        <taxon>Martellivirales</taxon>
        <taxon>Virgaviridae</taxon>
        <taxon>Tobamovirus</taxon>
        <taxon>Tobamovirus passiflorae</taxon>
        <taxon>Passion fruit mosaic virus</taxon>
    </lineage>
</organism>